<organism evidence="10 11">
    <name type="scientific">Bacillus cereus</name>
    <dbReference type="NCBI Taxonomy" id="1396"/>
    <lineage>
        <taxon>Bacteria</taxon>
        <taxon>Bacillati</taxon>
        <taxon>Bacillota</taxon>
        <taxon>Bacilli</taxon>
        <taxon>Bacillales</taxon>
        <taxon>Bacillaceae</taxon>
        <taxon>Bacillus</taxon>
        <taxon>Bacillus cereus group</taxon>
    </lineage>
</organism>
<proteinExistence type="predicted"/>
<accession>A0A2B0MZR5</accession>
<evidence type="ECO:0000259" key="9">
    <source>
        <dbReference type="Pfam" id="PF18967"/>
    </source>
</evidence>
<dbReference type="EMBL" id="NUWN01000015">
    <property type="protein sequence ID" value="PFK46555.1"/>
    <property type="molecule type" value="Genomic_DNA"/>
</dbReference>
<protein>
    <recommendedName>
        <fullName evidence="9">Pycsar effector protein domain-containing protein</fullName>
    </recommendedName>
</protein>
<evidence type="ECO:0000256" key="7">
    <source>
        <dbReference type="ARBA" id="ARBA00023136"/>
    </source>
</evidence>
<keyword evidence="3 8" id="KW-0812">Transmembrane</keyword>
<keyword evidence="6" id="KW-0051">Antiviral defense</keyword>
<keyword evidence="4" id="KW-0547">Nucleotide-binding</keyword>
<evidence type="ECO:0000256" key="3">
    <source>
        <dbReference type="ARBA" id="ARBA00022692"/>
    </source>
</evidence>
<keyword evidence="2" id="KW-1003">Cell membrane</keyword>
<evidence type="ECO:0000256" key="8">
    <source>
        <dbReference type="SAM" id="Phobius"/>
    </source>
</evidence>
<evidence type="ECO:0000256" key="4">
    <source>
        <dbReference type="ARBA" id="ARBA00022741"/>
    </source>
</evidence>
<evidence type="ECO:0000256" key="5">
    <source>
        <dbReference type="ARBA" id="ARBA00022989"/>
    </source>
</evidence>
<comment type="subcellular location">
    <subcellularLocation>
        <location evidence="1">Cell membrane</location>
    </subcellularLocation>
</comment>
<evidence type="ECO:0000313" key="11">
    <source>
        <dbReference type="Proteomes" id="UP000242656"/>
    </source>
</evidence>
<reference evidence="10 11" key="1">
    <citation type="submission" date="2017-09" db="EMBL/GenBank/DDBJ databases">
        <title>Large-scale bioinformatics analysis of Bacillus genomes uncovers conserved roles of natural products in bacterial physiology.</title>
        <authorList>
            <consortium name="Agbiome Team Llc"/>
            <person name="Bleich R.M."/>
            <person name="Grubbs K.J."/>
            <person name="Santa Maria K.C."/>
            <person name="Allen S.E."/>
            <person name="Farag S."/>
            <person name="Shank E.A."/>
            <person name="Bowers A."/>
        </authorList>
    </citation>
    <scope>NUCLEOTIDE SEQUENCE [LARGE SCALE GENOMIC DNA]</scope>
    <source>
        <strain evidence="10 11">AFS083043</strain>
    </source>
</reference>
<feature type="transmembrane region" description="Helical" evidence="8">
    <location>
        <begin position="167"/>
        <end position="186"/>
    </location>
</feature>
<dbReference type="GO" id="GO:0000166">
    <property type="term" value="F:nucleotide binding"/>
    <property type="evidence" value="ECO:0007669"/>
    <property type="project" value="UniProtKB-KW"/>
</dbReference>
<evidence type="ECO:0000256" key="2">
    <source>
        <dbReference type="ARBA" id="ARBA00022475"/>
    </source>
</evidence>
<evidence type="ECO:0000313" key="10">
    <source>
        <dbReference type="EMBL" id="PFK46555.1"/>
    </source>
</evidence>
<gene>
    <name evidence="10" type="ORF">COI93_04325</name>
</gene>
<dbReference type="Proteomes" id="UP000242656">
    <property type="component" value="Unassembled WGS sequence"/>
</dbReference>
<evidence type="ECO:0000256" key="1">
    <source>
        <dbReference type="ARBA" id="ARBA00004236"/>
    </source>
</evidence>
<evidence type="ECO:0000256" key="6">
    <source>
        <dbReference type="ARBA" id="ARBA00023118"/>
    </source>
</evidence>
<dbReference type="Pfam" id="PF18967">
    <property type="entry name" value="PycTM"/>
    <property type="match status" value="1"/>
</dbReference>
<dbReference type="InterPro" id="IPR043760">
    <property type="entry name" value="PycTM_dom"/>
</dbReference>
<name>A0A2B0MZR5_BACCE</name>
<dbReference type="AlphaFoldDB" id="A0A2B0MZR5"/>
<feature type="transmembrane region" description="Helical" evidence="8">
    <location>
        <begin position="84"/>
        <end position="105"/>
    </location>
</feature>
<feature type="domain" description="Pycsar effector protein" evidence="9">
    <location>
        <begin position="43"/>
        <end position="186"/>
    </location>
</feature>
<dbReference type="RefSeq" id="WP_098489805.1">
    <property type="nucleotide sequence ID" value="NZ_NUWN01000015.1"/>
</dbReference>
<dbReference type="GO" id="GO:0005886">
    <property type="term" value="C:plasma membrane"/>
    <property type="evidence" value="ECO:0007669"/>
    <property type="project" value="UniProtKB-SubCell"/>
</dbReference>
<comment type="caution">
    <text evidence="10">The sequence shown here is derived from an EMBL/GenBank/DDBJ whole genome shotgun (WGS) entry which is preliminary data.</text>
</comment>
<sequence>MKNTKEKASYEEILQNVIDDGKVKIELHQRERSAKTNFVINLNNHLNNSLRFADTKAAALVAANGLITKFVMELGVKGYTVSAILLKIGLFSILVGILLSLVVVIPRSKQSKEKGIMYWDNIANMEKQEYTETVSSIPNDELFEKQIENNYHQAEILKVKFKRLRTAFLISIAGYCSLVPALVIILL</sequence>
<keyword evidence="7 8" id="KW-0472">Membrane</keyword>
<dbReference type="GO" id="GO:0051607">
    <property type="term" value="P:defense response to virus"/>
    <property type="evidence" value="ECO:0007669"/>
    <property type="project" value="UniProtKB-KW"/>
</dbReference>
<keyword evidence="5 8" id="KW-1133">Transmembrane helix</keyword>